<evidence type="ECO:0000313" key="2">
    <source>
        <dbReference type="Proteomes" id="UP000036867"/>
    </source>
</evidence>
<dbReference type="PATRIC" id="fig|263475.3.peg.3148"/>
<protein>
    <submittedName>
        <fullName evidence="1">Uncharacterized protein</fullName>
    </submittedName>
</protein>
<dbReference type="EMBL" id="LILB01000005">
    <property type="protein sequence ID" value="KOO48703.1"/>
    <property type="molecule type" value="Genomic_DNA"/>
</dbReference>
<dbReference type="GeneID" id="301136376"/>
<name>A0A0M0LDB4_9BACL</name>
<organism evidence="1 2">
    <name type="scientific">Viridibacillus arvi</name>
    <dbReference type="NCBI Taxonomy" id="263475"/>
    <lineage>
        <taxon>Bacteria</taxon>
        <taxon>Bacillati</taxon>
        <taxon>Bacillota</taxon>
        <taxon>Bacilli</taxon>
        <taxon>Bacillales</taxon>
        <taxon>Caryophanaceae</taxon>
        <taxon>Viridibacillus</taxon>
    </lineage>
</organism>
<reference evidence="2" key="1">
    <citation type="submission" date="2015-08" db="EMBL/GenBank/DDBJ databases">
        <title>Fjat-10028 dsm 16317.</title>
        <authorList>
            <person name="Liu B."/>
            <person name="Wang J."/>
            <person name="Zhu Y."/>
            <person name="Liu G."/>
            <person name="Chen Q."/>
            <person name="Chen Z."/>
            <person name="Lan J."/>
            <person name="Che J."/>
            <person name="Ge C."/>
            <person name="Shi H."/>
            <person name="Pan Z."/>
            <person name="Liu X."/>
        </authorList>
    </citation>
    <scope>NUCLEOTIDE SEQUENCE [LARGE SCALE GENOMIC DNA]</scope>
    <source>
        <strain evidence="2">DSM 16317</strain>
    </source>
</reference>
<dbReference type="AlphaFoldDB" id="A0A0M0LDB4"/>
<sequence>MMDQKIIFYVEKLQEEVMYAVASGADSNLYDFTCEMLVSESADNKNAICQAYEVVKHALIG</sequence>
<proteinExistence type="predicted"/>
<gene>
    <name evidence="1" type="ORF">AMD00_09695</name>
</gene>
<dbReference type="OrthoDB" id="2736277at2"/>
<comment type="caution">
    <text evidence="1">The sequence shown here is derived from an EMBL/GenBank/DDBJ whole genome shotgun (WGS) entry which is preliminary data.</text>
</comment>
<dbReference type="RefSeq" id="WP_053416886.1">
    <property type="nucleotide sequence ID" value="NZ_LILB01000005.1"/>
</dbReference>
<keyword evidence="2" id="KW-1185">Reference proteome</keyword>
<evidence type="ECO:0000313" key="1">
    <source>
        <dbReference type="EMBL" id="KOO48703.1"/>
    </source>
</evidence>
<dbReference type="Proteomes" id="UP000036867">
    <property type="component" value="Unassembled WGS sequence"/>
</dbReference>
<accession>A0A0M0LDB4</accession>